<comment type="similarity">
    <text evidence="2">Belongs to the 'phage' integrase family.</text>
</comment>
<reference evidence="9" key="1">
    <citation type="submission" date="2020-08" db="EMBL/GenBank/DDBJ databases">
        <title>Genome public.</title>
        <authorList>
            <person name="Liu C."/>
            <person name="Sun Q."/>
        </authorList>
    </citation>
    <scope>NUCLEOTIDE SEQUENCE</scope>
    <source>
        <strain evidence="9">NSJ-50</strain>
    </source>
</reference>
<evidence type="ECO:0000256" key="3">
    <source>
        <dbReference type="ARBA" id="ARBA00022908"/>
    </source>
</evidence>
<proteinExistence type="inferred from homology"/>
<evidence type="ECO:0000256" key="5">
    <source>
        <dbReference type="ARBA" id="ARBA00023172"/>
    </source>
</evidence>
<comment type="caution">
    <text evidence="9">The sequence shown here is derived from an EMBL/GenBank/DDBJ whole genome shotgun (WGS) entry which is preliminary data.</text>
</comment>
<dbReference type="GO" id="GO:0015074">
    <property type="term" value="P:DNA integration"/>
    <property type="evidence" value="ECO:0007669"/>
    <property type="project" value="UniProtKB-KW"/>
</dbReference>
<protein>
    <submittedName>
        <fullName evidence="9">Site-specific integrase</fullName>
    </submittedName>
</protein>
<dbReference type="Pfam" id="PF14659">
    <property type="entry name" value="Phage_int_SAM_3"/>
    <property type="match status" value="1"/>
</dbReference>
<dbReference type="Proteomes" id="UP000647416">
    <property type="component" value="Unassembled WGS sequence"/>
</dbReference>
<dbReference type="InterPro" id="IPR013762">
    <property type="entry name" value="Integrase-like_cat_sf"/>
</dbReference>
<dbReference type="SUPFAM" id="SSF56349">
    <property type="entry name" value="DNA breaking-rejoining enzymes"/>
    <property type="match status" value="1"/>
</dbReference>
<dbReference type="InterPro" id="IPR010998">
    <property type="entry name" value="Integrase_recombinase_N"/>
</dbReference>
<dbReference type="InterPro" id="IPR044068">
    <property type="entry name" value="CB"/>
</dbReference>
<dbReference type="Pfam" id="PF00589">
    <property type="entry name" value="Phage_integrase"/>
    <property type="match status" value="1"/>
</dbReference>
<dbReference type="RefSeq" id="WP_262432316.1">
    <property type="nucleotide sequence ID" value="NZ_JACRTE010000011.1"/>
</dbReference>
<dbReference type="GO" id="GO:0006310">
    <property type="term" value="P:DNA recombination"/>
    <property type="evidence" value="ECO:0007669"/>
    <property type="project" value="UniProtKB-KW"/>
</dbReference>
<dbReference type="InterPro" id="IPR050808">
    <property type="entry name" value="Phage_Integrase"/>
</dbReference>
<accession>A0A926ITB8</accession>
<evidence type="ECO:0000256" key="6">
    <source>
        <dbReference type="PROSITE-ProRule" id="PRU01248"/>
    </source>
</evidence>
<dbReference type="PROSITE" id="PS51900">
    <property type="entry name" value="CB"/>
    <property type="match status" value="1"/>
</dbReference>
<evidence type="ECO:0000259" key="8">
    <source>
        <dbReference type="PROSITE" id="PS51900"/>
    </source>
</evidence>
<keyword evidence="3" id="KW-0229">DNA integration</keyword>
<keyword evidence="10" id="KW-1185">Reference proteome</keyword>
<gene>
    <name evidence="9" type="ORF">H8706_08680</name>
</gene>
<dbReference type="PANTHER" id="PTHR30629">
    <property type="entry name" value="PROPHAGE INTEGRASE"/>
    <property type="match status" value="1"/>
</dbReference>
<dbReference type="AlphaFoldDB" id="A0A926ITB8"/>
<dbReference type="GO" id="GO:0003677">
    <property type="term" value="F:DNA binding"/>
    <property type="evidence" value="ECO:0007669"/>
    <property type="project" value="UniProtKB-UniRule"/>
</dbReference>
<evidence type="ECO:0000259" key="7">
    <source>
        <dbReference type="PROSITE" id="PS51898"/>
    </source>
</evidence>
<comment type="function">
    <text evidence="1">Site-specific tyrosine recombinase, which acts by catalyzing the cutting and rejoining of the recombining DNA molecules.</text>
</comment>
<dbReference type="PROSITE" id="PS51898">
    <property type="entry name" value="TYR_RECOMBINASE"/>
    <property type="match status" value="1"/>
</dbReference>
<dbReference type="EMBL" id="JACRTE010000011">
    <property type="protein sequence ID" value="MBC8596941.1"/>
    <property type="molecule type" value="Genomic_DNA"/>
</dbReference>
<evidence type="ECO:0000256" key="1">
    <source>
        <dbReference type="ARBA" id="ARBA00003283"/>
    </source>
</evidence>
<sequence length="365" mass="41567">MARKGENIYKRKDGRYEGRYIKDYDLQGKGIIGYVYGKTYKEAKEKLLIAKAKVKERYNKPPSEMLVKDWFEKWLSTQKHIKKSSYTVYSSLVENHINTELGNMRLCEVTKLTVQGFVNGLVAKWEPSTVKLIYTVLKLGLDTAADSGLMPTVCKRIKLPKQKNKEVVVFGKNEQKAIEKYIESSDNPNDIGILICLYTGIRIGELCALEWKNVDLKRGVISIQQTLYRAKSDKEKKKTEIVIALPKSDTSVRDIPLPKFLTAKLKAIEHGGGFLINRKGKSIEPTVYARRYKAILKEIGVRDVKFHTIRHTFATRALEIGMDIKTLSDILGHASPTVTLNIYAHSLPEHKAKEMDRLGKMYNPS</sequence>
<dbReference type="Gene3D" id="1.10.150.130">
    <property type="match status" value="1"/>
</dbReference>
<dbReference type="PANTHER" id="PTHR30629:SF2">
    <property type="entry name" value="PROPHAGE INTEGRASE INTS-RELATED"/>
    <property type="match status" value="1"/>
</dbReference>
<name>A0A926ITB8_9FIRM</name>
<dbReference type="InterPro" id="IPR004107">
    <property type="entry name" value="Integrase_SAM-like_N"/>
</dbReference>
<dbReference type="InterPro" id="IPR011010">
    <property type="entry name" value="DNA_brk_join_enz"/>
</dbReference>
<evidence type="ECO:0000256" key="4">
    <source>
        <dbReference type="ARBA" id="ARBA00023125"/>
    </source>
</evidence>
<dbReference type="InterPro" id="IPR002104">
    <property type="entry name" value="Integrase_catalytic"/>
</dbReference>
<dbReference type="Gene3D" id="1.10.443.10">
    <property type="entry name" value="Intergrase catalytic core"/>
    <property type="match status" value="1"/>
</dbReference>
<evidence type="ECO:0000313" key="10">
    <source>
        <dbReference type="Proteomes" id="UP000647416"/>
    </source>
</evidence>
<keyword evidence="5" id="KW-0233">DNA recombination</keyword>
<evidence type="ECO:0000256" key="2">
    <source>
        <dbReference type="ARBA" id="ARBA00008857"/>
    </source>
</evidence>
<feature type="domain" description="Core-binding (CB)" evidence="8">
    <location>
        <begin position="65"/>
        <end position="145"/>
    </location>
</feature>
<dbReference type="CDD" id="cd01189">
    <property type="entry name" value="INT_ICEBs1_C_like"/>
    <property type="match status" value="1"/>
</dbReference>
<feature type="domain" description="Tyr recombinase" evidence="7">
    <location>
        <begin position="165"/>
        <end position="356"/>
    </location>
</feature>
<organism evidence="9 10">
    <name type="scientific">Qingrenia yutianensis</name>
    <dbReference type="NCBI Taxonomy" id="2763676"/>
    <lineage>
        <taxon>Bacteria</taxon>
        <taxon>Bacillati</taxon>
        <taxon>Bacillota</taxon>
        <taxon>Clostridia</taxon>
        <taxon>Eubacteriales</taxon>
        <taxon>Oscillospiraceae</taxon>
        <taxon>Qingrenia</taxon>
    </lineage>
</organism>
<evidence type="ECO:0000313" key="9">
    <source>
        <dbReference type="EMBL" id="MBC8596941.1"/>
    </source>
</evidence>
<keyword evidence="4 6" id="KW-0238">DNA-binding</keyword>